<dbReference type="AlphaFoldDB" id="A0A1B8GHR7"/>
<evidence type="ECO:0000313" key="2">
    <source>
        <dbReference type="EMBL" id="OBT95345.1"/>
    </source>
</evidence>
<accession>A0A1B8GHR7</accession>
<name>A0A1B8GHR7_9PEZI</name>
<dbReference type="EMBL" id="KV460236">
    <property type="protein sequence ID" value="OBT95345.1"/>
    <property type="molecule type" value="Genomic_DNA"/>
</dbReference>
<dbReference type="Proteomes" id="UP000091956">
    <property type="component" value="Unassembled WGS sequence"/>
</dbReference>
<dbReference type="RefSeq" id="XP_018129078.1">
    <property type="nucleotide sequence ID" value="XM_018276091.2"/>
</dbReference>
<reference evidence="2 3" key="1">
    <citation type="submission" date="2016-03" db="EMBL/GenBank/DDBJ databases">
        <title>Comparative genomics of Pseudogymnoascus destructans, the fungus causing white-nose syndrome of bats.</title>
        <authorList>
            <person name="Palmer J.M."/>
            <person name="Drees K.P."/>
            <person name="Foster J.T."/>
            <person name="Lindner D.L."/>
        </authorList>
    </citation>
    <scope>NUCLEOTIDE SEQUENCE [LARGE SCALE GENOMIC DNA]</scope>
    <source>
        <strain evidence="2 3">UAMH 10579</strain>
    </source>
</reference>
<dbReference type="STRING" id="342668.A0A1B8GHR7"/>
<keyword evidence="1" id="KW-0732">Signal</keyword>
<feature type="chain" id="PRO_5008608590" description="Secreted protein" evidence="1">
    <location>
        <begin position="20"/>
        <end position="383"/>
    </location>
</feature>
<evidence type="ECO:0000313" key="3">
    <source>
        <dbReference type="Proteomes" id="UP000091956"/>
    </source>
</evidence>
<dbReference type="OrthoDB" id="9983241at2759"/>
<keyword evidence="3" id="KW-1185">Reference proteome</keyword>
<evidence type="ECO:0008006" key="4">
    <source>
        <dbReference type="Google" id="ProtNLM"/>
    </source>
</evidence>
<dbReference type="GeneID" id="28840036"/>
<sequence>MIVPSFLTLGLLATAAVAAADPRTCNRNDAKLPLLDAKNFKLTYSANTHTTKLSKHFKTVSMTQVLTNANRQLVKKAPKTGNGKPVESWGWNDGDDDTKKYYPQGISSSGDALGNGKYEGHSVWAVSWYQKEAAANEKKKARISFIDRSTHKYRHVLLVEPSADDDFKEVSVHAGGIMWYGDALYVVDTDNGLRVFNVSSMWAVGAGDRVGKDPKTGKYSANNYAYVLPQMWKFDWKSKQPDSPFRHSWVSLDRSTTPDSLIIGEYQETDVKTPIRVIRYPLDYTTRKLATTANVATATWASCINILKMQGGMSWKGKFYFARSASPAADLWSWIPGNAAKLAKGWFPAGAEDLSYHEARGEWYTLTEYAGDRRIVAYKGMTK</sequence>
<feature type="signal peptide" evidence="1">
    <location>
        <begin position="1"/>
        <end position="19"/>
    </location>
</feature>
<evidence type="ECO:0000256" key="1">
    <source>
        <dbReference type="SAM" id="SignalP"/>
    </source>
</evidence>
<gene>
    <name evidence="2" type="ORF">VE01_06650</name>
</gene>
<proteinExistence type="predicted"/>
<reference evidence="3" key="2">
    <citation type="journal article" date="2018" name="Nat. Commun.">
        <title>Extreme sensitivity to ultraviolet light in the fungal pathogen causing white-nose syndrome of bats.</title>
        <authorList>
            <person name="Palmer J.M."/>
            <person name="Drees K.P."/>
            <person name="Foster J.T."/>
            <person name="Lindner D.L."/>
        </authorList>
    </citation>
    <scope>NUCLEOTIDE SEQUENCE [LARGE SCALE GENOMIC DNA]</scope>
    <source>
        <strain evidence="3">UAMH 10579</strain>
    </source>
</reference>
<organism evidence="2 3">
    <name type="scientific">Pseudogymnoascus verrucosus</name>
    <dbReference type="NCBI Taxonomy" id="342668"/>
    <lineage>
        <taxon>Eukaryota</taxon>
        <taxon>Fungi</taxon>
        <taxon>Dikarya</taxon>
        <taxon>Ascomycota</taxon>
        <taxon>Pezizomycotina</taxon>
        <taxon>Leotiomycetes</taxon>
        <taxon>Thelebolales</taxon>
        <taxon>Thelebolaceae</taxon>
        <taxon>Pseudogymnoascus</taxon>
    </lineage>
</organism>
<protein>
    <recommendedName>
        <fullName evidence="4">Secreted protein</fullName>
    </recommendedName>
</protein>